<reference evidence="1" key="1">
    <citation type="submission" date="2020-03" db="EMBL/GenBank/DDBJ databases">
        <title>The deep terrestrial virosphere.</title>
        <authorList>
            <person name="Holmfeldt K."/>
            <person name="Nilsson E."/>
            <person name="Simone D."/>
            <person name="Lopez-Fernandez M."/>
            <person name="Wu X."/>
            <person name="de Brujin I."/>
            <person name="Lundin D."/>
            <person name="Andersson A."/>
            <person name="Bertilsson S."/>
            <person name="Dopson M."/>
        </authorList>
    </citation>
    <scope>NUCLEOTIDE SEQUENCE</scope>
    <source>
        <strain evidence="1">TM448A00317</strain>
        <strain evidence="2">TM448B00343</strain>
    </source>
</reference>
<sequence length="142" mass="15933">MGSIKDIITAIEVRLTALGFIISDEVFDFDSEPTSKIDNAYRIETRMIENTGQMFNLVNTVDEVTIYIAYKAGRNRRTVWKSALDDRETIEVDLINAAGISGLSSDPLLTMDQEASQTKELTNYIISRLVFAVDYVRDVSPS</sequence>
<proteinExistence type="predicted"/>
<evidence type="ECO:0000313" key="2">
    <source>
        <dbReference type="EMBL" id="QJH95013.1"/>
    </source>
</evidence>
<accession>A0A6H1ZF70</accession>
<name>A0A6H1ZF70_9ZZZZ</name>
<evidence type="ECO:0008006" key="3">
    <source>
        <dbReference type="Google" id="ProtNLM"/>
    </source>
</evidence>
<protein>
    <recommendedName>
        <fullName evidence="3">Tail protein</fullName>
    </recommendedName>
</protein>
<dbReference type="EMBL" id="MT144611">
    <property type="protein sequence ID" value="QJH95013.1"/>
    <property type="molecule type" value="Genomic_DNA"/>
</dbReference>
<organism evidence="1">
    <name type="scientific">viral metagenome</name>
    <dbReference type="NCBI Taxonomy" id="1070528"/>
    <lineage>
        <taxon>unclassified sequences</taxon>
        <taxon>metagenomes</taxon>
        <taxon>organismal metagenomes</taxon>
    </lineage>
</organism>
<dbReference type="AlphaFoldDB" id="A0A6H1ZF70"/>
<dbReference type="EMBL" id="MT144003">
    <property type="protein sequence ID" value="QJA46112.1"/>
    <property type="molecule type" value="Genomic_DNA"/>
</dbReference>
<gene>
    <name evidence="1" type="ORF">TM448A00317_0014</name>
    <name evidence="2" type="ORF">TM448B00343_0019</name>
</gene>
<evidence type="ECO:0000313" key="1">
    <source>
        <dbReference type="EMBL" id="QJA46112.1"/>
    </source>
</evidence>